<evidence type="ECO:0000313" key="3">
    <source>
        <dbReference type="EMBL" id="MBK1882476.1"/>
    </source>
</evidence>
<dbReference type="Gene3D" id="3.40.50.720">
    <property type="entry name" value="NAD(P)-binding Rossmann-like Domain"/>
    <property type="match status" value="1"/>
</dbReference>
<name>A0A934S4N7_9BACT</name>
<dbReference type="InterPro" id="IPR001509">
    <property type="entry name" value="Epimerase_deHydtase"/>
</dbReference>
<dbReference type="EMBL" id="JAENIJ010000011">
    <property type="protein sequence ID" value="MBK1882476.1"/>
    <property type="molecule type" value="Genomic_DNA"/>
</dbReference>
<comment type="similarity">
    <text evidence="1">Belongs to the NAD(P)-dependent epimerase/dehydratase family.</text>
</comment>
<dbReference type="InterPro" id="IPR036291">
    <property type="entry name" value="NAD(P)-bd_dom_sf"/>
</dbReference>
<dbReference type="RefSeq" id="WP_200269651.1">
    <property type="nucleotide sequence ID" value="NZ_JAENIJ010000011.1"/>
</dbReference>
<evidence type="ECO:0000313" key="4">
    <source>
        <dbReference type="Proteomes" id="UP000603141"/>
    </source>
</evidence>
<reference evidence="3" key="1">
    <citation type="submission" date="2021-01" db="EMBL/GenBank/DDBJ databases">
        <title>Modified the classification status of verrucomicrobia.</title>
        <authorList>
            <person name="Feng X."/>
        </authorList>
    </citation>
    <scope>NUCLEOTIDE SEQUENCE</scope>
    <source>
        <strain evidence="3">KCTC 22041</strain>
    </source>
</reference>
<sequence length="276" mass="30170">MKIFLTGGTGFIGSHFINQAHAVGHEIIALRRSPASVPRVPLGKAPVWLDKAMPDLQPADFIGSDTLVHLAAHSANVPYDTLEACIQHNVIEPIQMIRTASVAGIQKYVIAGSCFEYGRSGERYDKIPPNAPLEPTLSYPASKAAASVAFHSLAQELSIKLSIHRIFQVFGEGEDPGRLWPSLRKAALAGESLEMTPAEQVRDFINVTEVAAQLLAAIDLEPLPGIPLVMNLGTGEEMTLRNFAEHWWKTWNASGTLHFGAKPYRDGEIMRYIPLV</sequence>
<evidence type="ECO:0000256" key="1">
    <source>
        <dbReference type="ARBA" id="ARBA00007637"/>
    </source>
</evidence>
<dbReference type="AlphaFoldDB" id="A0A934S4N7"/>
<dbReference type="Gene3D" id="3.90.25.10">
    <property type="entry name" value="UDP-galactose 4-epimerase, domain 1"/>
    <property type="match status" value="1"/>
</dbReference>
<accession>A0A934S4N7</accession>
<protein>
    <submittedName>
        <fullName evidence="3">NAD(P)-dependent oxidoreductase</fullName>
    </submittedName>
</protein>
<gene>
    <name evidence="3" type="ORF">JIN85_08620</name>
</gene>
<organism evidence="3 4">
    <name type="scientific">Luteolibacter pohnpeiensis</name>
    <dbReference type="NCBI Taxonomy" id="454153"/>
    <lineage>
        <taxon>Bacteria</taxon>
        <taxon>Pseudomonadati</taxon>
        <taxon>Verrucomicrobiota</taxon>
        <taxon>Verrucomicrobiia</taxon>
        <taxon>Verrucomicrobiales</taxon>
        <taxon>Verrucomicrobiaceae</taxon>
        <taxon>Luteolibacter</taxon>
    </lineage>
</organism>
<dbReference type="CDD" id="cd08946">
    <property type="entry name" value="SDR_e"/>
    <property type="match status" value="1"/>
</dbReference>
<keyword evidence="4" id="KW-1185">Reference proteome</keyword>
<dbReference type="Pfam" id="PF01370">
    <property type="entry name" value="Epimerase"/>
    <property type="match status" value="1"/>
</dbReference>
<dbReference type="SUPFAM" id="SSF51735">
    <property type="entry name" value="NAD(P)-binding Rossmann-fold domains"/>
    <property type="match status" value="1"/>
</dbReference>
<dbReference type="Proteomes" id="UP000603141">
    <property type="component" value="Unassembled WGS sequence"/>
</dbReference>
<proteinExistence type="inferred from homology"/>
<comment type="caution">
    <text evidence="3">The sequence shown here is derived from an EMBL/GenBank/DDBJ whole genome shotgun (WGS) entry which is preliminary data.</text>
</comment>
<feature type="domain" description="NAD-dependent epimerase/dehydratase" evidence="2">
    <location>
        <begin position="3"/>
        <end position="220"/>
    </location>
</feature>
<evidence type="ECO:0000259" key="2">
    <source>
        <dbReference type="Pfam" id="PF01370"/>
    </source>
</evidence>
<dbReference type="PANTHER" id="PTHR43000">
    <property type="entry name" value="DTDP-D-GLUCOSE 4,6-DEHYDRATASE-RELATED"/>
    <property type="match status" value="1"/>
</dbReference>